<organism evidence="2 3">
    <name type="scientific">Oryza meyeriana var. granulata</name>
    <dbReference type="NCBI Taxonomy" id="110450"/>
    <lineage>
        <taxon>Eukaryota</taxon>
        <taxon>Viridiplantae</taxon>
        <taxon>Streptophyta</taxon>
        <taxon>Embryophyta</taxon>
        <taxon>Tracheophyta</taxon>
        <taxon>Spermatophyta</taxon>
        <taxon>Magnoliopsida</taxon>
        <taxon>Liliopsida</taxon>
        <taxon>Poales</taxon>
        <taxon>Poaceae</taxon>
        <taxon>BOP clade</taxon>
        <taxon>Oryzoideae</taxon>
        <taxon>Oryzeae</taxon>
        <taxon>Oryzinae</taxon>
        <taxon>Oryza</taxon>
        <taxon>Oryza meyeriana</taxon>
    </lineage>
</organism>
<feature type="chain" id="PRO_5026227433" evidence="1">
    <location>
        <begin position="33"/>
        <end position="181"/>
    </location>
</feature>
<dbReference type="AlphaFoldDB" id="A0A6G1BQY2"/>
<proteinExistence type="predicted"/>
<evidence type="ECO:0000256" key="1">
    <source>
        <dbReference type="SAM" id="SignalP"/>
    </source>
</evidence>
<keyword evidence="3" id="KW-1185">Reference proteome</keyword>
<dbReference type="EMBL" id="SPHZ02000011">
    <property type="protein sequence ID" value="KAF0890246.1"/>
    <property type="molecule type" value="Genomic_DNA"/>
</dbReference>
<dbReference type="Proteomes" id="UP000479710">
    <property type="component" value="Unassembled WGS sequence"/>
</dbReference>
<feature type="signal peptide" evidence="1">
    <location>
        <begin position="1"/>
        <end position="32"/>
    </location>
</feature>
<evidence type="ECO:0000313" key="3">
    <source>
        <dbReference type="Proteomes" id="UP000479710"/>
    </source>
</evidence>
<accession>A0A6G1BQY2</accession>
<comment type="caution">
    <text evidence="2">The sequence shown here is derived from an EMBL/GenBank/DDBJ whole genome shotgun (WGS) entry which is preliminary data.</text>
</comment>
<reference evidence="2 3" key="1">
    <citation type="submission" date="2019-11" db="EMBL/GenBank/DDBJ databases">
        <title>Whole genome sequence of Oryza granulata.</title>
        <authorList>
            <person name="Li W."/>
        </authorList>
    </citation>
    <scope>NUCLEOTIDE SEQUENCE [LARGE SCALE GENOMIC DNA]</scope>
    <source>
        <strain evidence="3">cv. Menghai</strain>
        <tissue evidence="2">Leaf</tissue>
    </source>
</reference>
<gene>
    <name evidence="2" type="ORF">E2562_002663</name>
</gene>
<protein>
    <submittedName>
        <fullName evidence="2">Uncharacterized protein</fullName>
    </submittedName>
</protein>
<sequence length="181" mass="19948">MSHLFLPQGCTSRVLFRAVSFLLHATLPSCSTVSWPFLYPGPFAPCRYGRWRDSFSLQSHLHVGHATEEAPYRHVWRCHIECSESARGANDCDATPPHILARQATVMLGASLQASRRLKRTNGGSREPVPIAVEQAGSYTSTFRDFAAGVDHLEEADDSAWHVCRAADEGIGEIERLQGTG</sequence>
<keyword evidence="1" id="KW-0732">Signal</keyword>
<evidence type="ECO:0000313" key="2">
    <source>
        <dbReference type="EMBL" id="KAF0890246.1"/>
    </source>
</evidence>
<name>A0A6G1BQY2_9ORYZ</name>